<dbReference type="OrthoDB" id="4153178at2759"/>
<feature type="transmembrane region" description="Helical" evidence="2">
    <location>
        <begin position="643"/>
        <end position="663"/>
    </location>
</feature>
<feature type="compositionally biased region" description="Basic and acidic residues" evidence="1">
    <location>
        <begin position="469"/>
        <end position="478"/>
    </location>
</feature>
<feature type="compositionally biased region" description="Polar residues" evidence="1">
    <location>
        <begin position="321"/>
        <end position="357"/>
    </location>
</feature>
<organism evidence="3 4">
    <name type="scientific">Imshaugia aleurites</name>
    <dbReference type="NCBI Taxonomy" id="172621"/>
    <lineage>
        <taxon>Eukaryota</taxon>
        <taxon>Fungi</taxon>
        <taxon>Dikarya</taxon>
        <taxon>Ascomycota</taxon>
        <taxon>Pezizomycotina</taxon>
        <taxon>Lecanoromycetes</taxon>
        <taxon>OSLEUM clade</taxon>
        <taxon>Lecanoromycetidae</taxon>
        <taxon>Lecanorales</taxon>
        <taxon>Lecanorineae</taxon>
        <taxon>Parmeliaceae</taxon>
        <taxon>Imshaugia</taxon>
    </lineage>
</organism>
<name>A0A8H3EFQ2_9LECA</name>
<evidence type="ECO:0000256" key="1">
    <source>
        <dbReference type="SAM" id="MobiDB-lite"/>
    </source>
</evidence>
<feature type="compositionally biased region" description="Basic and acidic residues" evidence="1">
    <location>
        <begin position="137"/>
        <end position="147"/>
    </location>
</feature>
<keyword evidence="2" id="KW-1133">Transmembrane helix</keyword>
<keyword evidence="2" id="KW-0812">Transmembrane</keyword>
<keyword evidence="2" id="KW-0472">Membrane</keyword>
<proteinExistence type="predicted"/>
<feature type="region of interest" description="Disordered" evidence="1">
    <location>
        <begin position="405"/>
        <end position="427"/>
    </location>
</feature>
<keyword evidence="4" id="KW-1185">Reference proteome</keyword>
<sequence>MNLPSRPSKASQPRRAALHERSDSHTNERASPTLRIIGDPQAQIYTSSPFPTKPSQILPPKAYDGQGSTFGPGVGVSDDQETQSQTRKDVEDSLKTETPYERLGSRSTDDKYDSYTPTQGTTPGPHTSTDPLAMDEGVDHDTSRVSDDIVQLPSISPGLESSEIYGTACPGGSPRQPASKDSDASLSSSNSTGTVIVKRTRDGRKRVSYSAFPNTARPGSSKSNLSLSTPQKPVTENKGEMVSPVSPISPASPVNSMPHERRISSVPMYANLHTSSQSSMNVQYPVIRPPSASASWVEPPNFTPRRSSRTLVHNQDRWNPHLSTVPSEGTGSQSEGRSSYTTWLPESSRVSKSSITAINARGSSDVPPLPSSPLVRESVDLPSLPSPPVIAQRDVTGSTIRVVNEPEDDLPTPLPPITGSRGSEYLGAAPEDNRYSVVTKRGSRGSFFRDSFPAWVKSYYARPLSATSKSKDRPDRRPSTSTENISLNVFRPRTRAKDADDLQRQSSFAVGRVRPGTLDLAEFRDPPRHRLSPSWSPHLWHNGPSLSKRRSIFQAPSLDERAEGNAPSKRTAQILLFAVGFIFPPAWFVAAFLPLPPRPAVINANGKDVPRQTQILEDLEQQLGAVDEARYENARWWRNINRVMSGFGVLIIVAIIALVAVAATT</sequence>
<evidence type="ECO:0000313" key="4">
    <source>
        <dbReference type="Proteomes" id="UP000664534"/>
    </source>
</evidence>
<feature type="region of interest" description="Disordered" evidence="1">
    <location>
        <begin position="466"/>
        <end position="488"/>
    </location>
</feature>
<reference evidence="3" key="1">
    <citation type="submission" date="2021-03" db="EMBL/GenBank/DDBJ databases">
        <authorList>
            <person name="Tagirdzhanova G."/>
        </authorList>
    </citation>
    <scope>NUCLEOTIDE SEQUENCE</scope>
</reference>
<feature type="compositionally biased region" description="Low complexity" evidence="1">
    <location>
        <begin position="242"/>
        <end position="254"/>
    </location>
</feature>
<feature type="compositionally biased region" description="Basic and acidic residues" evidence="1">
    <location>
        <begin position="86"/>
        <end position="113"/>
    </location>
</feature>
<dbReference type="EMBL" id="CAJPDT010000002">
    <property type="protein sequence ID" value="CAF9906326.1"/>
    <property type="molecule type" value="Genomic_DNA"/>
</dbReference>
<dbReference type="AlphaFoldDB" id="A0A8H3EFQ2"/>
<evidence type="ECO:0008006" key="5">
    <source>
        <dbReference type="Google" id="ProtNLM"/>
    </source>
</evidence>
<feature type="region of interest" description="Disordered" evidence="1">
    <location>
        <begin position="315"/>
        <end position="391"/>
    </location>
</feature>
<comment type="caution">
    <text evidence="3">The sequence shown here is derived from an EMBL/GenBank/DDBJ whole genome shotgun (WGS) entry which is preliminary data.</text>
</comment>
<feature type="compositionally biased region" description="Low complexity" evidence="1">
    <location>
        <begin position="116"/>
        <end position="129"/>
    </location>
</feature>
<feature type="compositionally biased region" description="Basic and acidic residues" evidence="1">
    <location>
        <begin position="17"/>
        <end position="28"/>
    </location>
</feature>
<feature type="compositionally biased region" description="Polar residues" evidence="1">
    <location>
        <begin position="43"/>
        <end position="55"/>
    </location>
</feature>
<feature type="transmembrane region" description="Helical" evidence="2">
    <location>
        <begin position="574"/>
        <end position="595"/>
    </location>
</feature>
<gene>
    <name evidence="3" type="ORF">IMSHALPRED_004171</name>
</gene>
<protein>
    <recommendedName>
        <fullName evidence="5">Serine-rich protein</fullName>
    </recommendedName>
</protein>
<evidence type="ECO:0000256" key="2">
    <source>
        <dbReference type="SAM" id="Phobius"/>
    </source>
</evidence>
<accession>A0A8H3EFQ2</accession>
<feature type="compositionally biased region" description="Polar residues" evidence="1">
    <location>
        <begin position="211"/>
        <end position="234"/>
    </location>
</feature>
<feature type="region of interest" description="Disordered" evidence="1">
    <location>
        <begin position="1"/>
        <end position="262"/>
    </location>
</feature>
<evidence type="ECO:0000313" key="3">
    <source>
        <dbReference type="EMBL" id="CAF9906326.1"/>
    </source>
</evidence>
<dbReference type="Proteomes" id="UP000664534">
    <property type="component" value="Unassembled WGS sequence"/>
</dbReference>